<evidence type="ECO:0000313" key="2">
    <source>
        <dbReference type="Proteomes" id="UP000223606"/>
    </source>
</evidence>
<protein>
    <submittedName>
        <fullName evidence="1">Uncharacterized protein</fullName>
    </submittedName>
</protein>
<dbReference type="Gene3D" id="1.10.1470.10">
    <property type="entry name" value="YjbJ"/>
    <property type="match status" value="1"/>
</dbReference>
<dbReference type="RefSeq" id="WP_099555215.1">
    <property type="nucleotide sequence ID" value="NZ_LT960614.1"/>
</dbReference>
<dbReference type="SUPFAM" id="SSF69047">
    <property type="entry name" value="Hypothetical protein YjbJ"/>
    <property type="match status" value="1"/>
</dbReference>
<organism evidence="1 2">
    <name type="scientific">Hartmannibacter diazotrophicus</name>
    <dbReference type="NCBI Taxonomy" id="1482074"/>
    <lineage>
        <taxon>Bacteria</taxon>
        <taxon>Pseudomonadati</taxon>
        <taxon>Pseudomonadota</taxon>
        <taxon>Alphaproteobacteria</taxon>
        <taxon>Hyphomicrobiales</taxon>
        <taxon>Pleomorphomonadaceae</taxon>
        <taxon>Hartmannibacter</taxon>
    </lineage>
</organism>
<gene>
    <name evidence="1" type="ORF">HDIA_1160</name>
</gene>
<dbReference type="EMBL" id="LT960614">
    <property type="protein sequence ID" value="SON54701.1"/>
    <property type="molecule type" value="Genomic_DNA"/>
</dbReference>
<proteinExistence type="predicted"/>
<keyword evidence="2" id="KW-1185">Reference proteome</keyword>
<dbReference type="AlphaFoldDB" id="A0A2C9D4K1"/>
<evidence type="ECO:0000313" key="1">
    <source>
        <dbReference type="EMBL" id="SON54701.1"/>
    </source>
</evidence>
<dbReference type="InterPro" id="IPR036629">
    <property type="entry name" value="YjbJ_sf"/>
</dbReference>
<reference evidence="2" key="1">
    <citation type="submission" date="2017-09" db="EMBL/GenBank/DDBJ databases">
        <title>Genome sequence of Nannocystis excedens DSM 71.</title>
        <authorList>
            <person name="Blom J."/>
        </authorList>
    </citation>
    <scope>NUCLEOTIDE SEQUENCE [LARGE SCALE GENOMIC DNA]</scope>
    <source>
        <strain evidence="2">type strain: E19</strain>
    </source>
</reference>
<accession>A0A2C9D4K1</accession>
<dbReference type="OrthoDB" id="9796058at2"/>
<dbReference type="Proteomes" id="UP000223606">
    <property type="component" value="Chromosome 1"/>
</dbReference>
<dbReference type="KEGG" id="hdi:HDIA_1160"/>
<name>A0A2C9D4K1_9HYPH</name>
<sequence>MTNRRSLAVDRREIKHNEFNEKLTEDRYCEIERSCGSRDRLIGTLQQRYGIEKEQAAAWIEEWADALTGDDVVERR</sequence>